<evidence type="ECO:0000313" key="3">
    <source>
        <dbReference type="Proteomes" id="UP001341840"/>
    </source>
</evidence>
<reference evidence="2 3" key="1">
    <citation type="journal article" date="2023" name="Plants (Basel)">
        <title>Bridging the Gap: Combining Genomics and Transcriptomics Approaches to Understand Stylosanthes scabra, an Orphan Legume from the Brazilian Caatinga.</title>
        <authorList>
            <person name="Ferreira-Neto J.R.C."/>
            <person name="da Silva M.D."/>
            <person name="Binneck E."/>
            <person name="de Melo N.F."/>
            <person name="da Silva R.H."/>
            <person name="de Melo A.L.T.M."/>
            <person name="Pandolfi V."/>
            <person name="Bustamante F.O."/>
            <person name="Brasileiro-Vidal A.C."/>
            <person name="Benko-Iseppon A.M."/>
        </authorList>
    </citation>
    <scope>NUCLEOTIDE SEQUENCE [LARGE SCALE GENOMIC DNA]</scope>
    <source>
        <tissue evidence="2">Leaves</tissue>
    </source>
</reference>
<evidence type="ECO:0008006" key="4">
    <source>
        <dbReference type="Google" id="ProtNLM"/>
    </source>
</evidence>
<proteinExistence type="predicted"/>
<dbReference type="EMBL" id="JASCZI010241953">
    <property type="protein sequence ID" value="MED6208617.1"/>
    <property type="molecule type" value="Genomic_DNA"/>
</dbReference>
<keyword evidence="3" id="KW-1185">Reference proteome</keyword>
<name>A0ABU6YDW8_9FABA</name>
<accession>A0ABU6YDW8</accession>
<evidence type="ECO:0000256" key="1">
    <source>
        <dbReference type="SAM" id="MobiDB-lite"/>
    </source>
</evidence>
<feature type="region of interest" description="Disordered" evidence="1">
    <location>
        <begin position="206"/>
        <end position="229"/>
    </location>
</feature>
<evidence type="ECO:0000313" key="2">
    <source>
        <dbReference type="EMBL" id="MED6208617.1"/>
    </source>
</evidence>
<organism evidence="2 3">
    <name type="scientific">Stylosanthes scabra</name>
    <dbReference type="NCBI Taxonomy" id="79078"/>
    <lineage>
        <taxon>Eukaryota</taxon>
        <taxon>Viridiplantae</taxon>
        <taxon>Streptophyta</taxon>
        <taxon>Embryophyta</taxon>
        <taxon>Tracheophyta</taxon>
        <taxon>Spermatophyta</taxon>
        <taxon>Magnoliopsida</taxon>
        <taxon>eudicotyledons</taxon>
        <taxon>Gunneridae</taxon>
        <taxon>Pentapetalae</taxon>
        <taxon>rosids</taxon>
        <taxon>fabids</taxon>
        <taxon>Fabales</taxon>
        <taxon>Fabaceae</taxon>
        <taxon>Papilionoideae</taxon>
        <taxon>50 kb inversion clade</taxon>
        <taxon>dalbergioids sensu lato</taxon>
        <taxon>Dalbergieae</taxon>
        <taxon>Pterocarpus clade</taxon>
        <taxon>Stylosanthes</taxon>
    </lineage>
</organism>
<gene>
    <name evidence="2" type="ORF">PIB30_047004</name>
</gene>
<protein>
    <recommendedName>
        <fullName evidence="4">DUF4283 domain-containing protein</fullName>
    </recommendedName>
</protein>
<sequence>MERKPTMSAEGIRERVLRDLYNVKEDRSWAQYEGFHRHENSWRDVVTRVIHEEQNGGVWQVQRRRIEWRDLRRPSYAVNTLEKNQWEYLERHSHSWSLSRRVWLEIMGLPIHIWSEDSFERIAKAMDGKLVMLQDLMDECASFSIVRILVDTYQWQLIQDWIIVKFKYVDFYVYIKEFGIEVLSQQFHHDDSPKVSEIGGSLENSLSESMASPVEKEMEVQNVGSGSRQ</sequence>
<comment type="caution">
    <text evidence="2">The sequence shown here is derived from an EMBL/GenBank/DDBJ whole genome shotgun (WGS) entry which is preliminary data.</text>
</comment>
<dbReference type="Proteomes" id="UP001341840">
    <property type="component" value="Unassembled WGS sequence"/>
</dbReference>